<dbReference type="SUPFAM" id="SSF54001">
    <property type="entry name" value="Cysteine proteinases"/>
    <property type="match status" value="1"/>
</dbReference>
<evidence type="ECO:0000313" key="9">
    <source>
        <dbReference type="Ensembl" id="ENSGWIP00000014235.1"/>
    </source>
</evidence>
<evidence type="ECO:0000256" key="1">
    <source>
        <dbReference type="ARBA" id="ARBA00000707"/>
    </source>
</evidence>
<evidence type="ECO:0000259" key="8">
    <source>
        <dbReference type="PROSITE" id="PS50802"/>
    </source>
</evidence>
<reference evidence="9" key="3">
    <citation type="submission" date="2025-09" db="UniProtKB">
        <authorList>
            <consortium name="Ensembl"/>
        </authorList>
    </citation>
    <scope>IDENTIFICATION</scope>
</reference>
<gene>
    <name evidence="9" type="primary">otub2</name>
</gene>
<dbReference type="GO" id="GO:2000780">
    <property type="term" value="P:negative regulation of double-strand break repair"/>
    <property type="evidence" value="ECO:0007669"/>
    <property type="project" value="TreeGrafter"/>
</dbReference>
<name>A0A8C5E073_GOUWI</name>
<dbReference type="InterPro" id="IPR019400">
    <property type="entry name" value="Peptidase_C65_otubain"/>
</dbReference>
<dbReference type="AlphaFoldDB" id="A0A8C5E073"/>
<protein>
    <recommendedName>
        <fullName evidence="3">ubiquitinyl hydrolase 1</fullName>
        <ecNumber evidence="3">3.4.19.12</ecNumber>
    </recommendedName>
</protein>
<evidence type="ECO:0000256" key="7">
    <source>
        <dbReference type="ARBA" id="ARBA00022807"/>
    </source>
</evidence>
<dbReference type="Pfam" id="PF10275">
    <property type="entry name" value="Peptidase_C65"/>
    <property type="match status" value="1"/>
</dbReference>
<organism evidence="9 10">
    <name type="scientific">Gouania willdenowi</name>
    <name type="common">Blunt-snouted clingfish</name>
    <name type="synonym">Lepadogaster willdenowi</name>
    <dbReference type="NCBI Taxonomy" id="441366"/>
    <lineage>
        <taxon>Eukaryota</taxon>
        <taxon>Metazoa</taxon>
        <taxon>Chordata</taxon>
        <taxon>Craniata</taxon>
        <taxon>Vertebrata</taxon>
        <taxon>Euteleostomi</taxon>
        <taxon>Actinopterygii</taxon>
        <taxon>Neopterygii</taxon>
        <taxon>Teleostei</taxon>
        <taxon>Neoteleostei</taxon>
        <taxon>Acanthomorphata</taxon>
        <taxon>Ovalentaria</taxon>
        <taxon>Blenniimorphae</taxon>
        <taxon>Blenniiformes</taxon>
        <taxon>Gobiesocoidei</taxon>
        <taxon>Gobiesocidae</taxon>
        <taxon>Gobiesocinae</taxon>
        <taxon>Gouania</taxon>
    </lineage>
</organism>
<sequence>MDPWADCFVSSREDVSSAFPSTSGKHKDVISQFSAVRRVRGDGNCFYRALSFAHLEFLRHKGIRSLQRFKEEIIQSEKVLISAGFDENSFKHLLNTVVNVVEQLEADDDEEESTLLRLFNDPRTSDSMVQYLRLLTSAHLKNHADFFCNFVEAPDLNVYREQEVEVMAMECDHVDILALLQALNISIHIVSLEGDDEQLAHHVIPEGSEPCLHLLYQTSHYNILYPQPSL</sequence>
<dbReference type="GO" id="GO:0005634">
    <property type="term" value="C:nucleus"/>
    <property type="evidence" value="ECO:0007669"/>
    <property type="project" value="TreeGrafter"/>
</dbReference>
<proteinExistence type="inferred from homology"/>
<evidence type="ECO:0000313" key="10">
    <source>
        <dbReference type="Proteomes" id="UP000694680"/>
    </source>
</evidence>
<keyword evidence="10" id="KW-1185">Reference proteome</keyword>
<dbReference type="PANTHER" id="PTHR12931">
    <property type="entry name" value="UBIQUITIN THIOLESTERASE PROTEIN OTUB"/>
    <property type="match status" value="1"/>
</dbReference>
<accession>A0A8C5E073</accession>
<keyword evidence="7" id="KW-0788">Thiol protease</keyword>
<dbReference type="InterPro" id="IPR042468">
    <property type="entry name" value="Peptidase_C65_otubain_sub1"/>
</dbReference>
<dbReference type="Gene3D" id="3.30.200.60">
    <property type="entry name" value="Peptidase C65 Otubain, subdomain 1"/>
    <property type="match status" value="1"/>
</dbReference>
<feature type="domain" description="OTU" evidence="8">
    <location>
        <begin position="34"/>
        <end position="227"/>
    </location>
</feature>
<dbReference type="OrthoDB" id="18915at2759"/>
<reference evidence="9" key="1">
    <citation type="submission" date="2020-06" db="EMBL/GenBank/DDBJ databases">
        <authorList>
            <consortium name="Wellcome Sanger Institute Data Sharing"/>
        </authorList>
    </citation>
    <scope>NUCLEOTIDE SEQUENCE [LARGE SCALE GENOMIC DNA]</scope>
</reference>
<dbReference type="InterPro" id="IPR042467">
    <property type="entry name" value="Peptidase_C65_otubain_sub2"/>
</dbReference>
<dbReference type="Proteomes" id="UP000694680">
    <property type="component" value="Chromosome 22"/>
</dbReference>
<reference evidence="9" key="2">
    <citation type="submission" date="2025-08" db="UniProtKB">
        <authorList>
            <consortium name="Ensembl"/>
        </authorList>
    </citation>
    <scope>IDENTIFICATION</scope>
</reference>
<dbReference type="GO" id="GO:0043130">
    <property type="term" value="F:ubiquitin binding"/>
    <property type="evidence" value="ECO:0007669"/>
    <property type="project" value="TreeGrafter"/>
</dbReference>
<dbReference type="InterPro" id="IPR003323">
    <property type="entry name" value="OTU_dom"/>
</dbReference>
<dbReference type="PANTHER" id="PTHR12931:SF32">
    <property type="entry name" value="UBIQUITIN THIOESTERASE"/>
    <property type="match status" value="1"/>
</dbReference>
<evidence type="ECO:0000256" key="5">
    <source>
        <dbReference type="ARBA" id="ARBA00022786"/>
    </source>
</evidence>
<dbReference type="EC" id="3.4.19.12" evidence="3"/>
<keyword evidence="4" id="KW-0645">Protease</keyword>
<dbReference type="Gene3D" id="1.20.1300.20">
    <property type="entry name" value="Peptidase C65 Otubain, subdomain 2"/>
    <property type="match status" value="1"/>
</dbReference>
<evidence type="ECO:0000256" key="4">
    <source>
        <dbReference type="ARBA" id="ARBA00022670"/>
    </source>
</evidence>
<comment type="catalytic activity">
    <reaction evidence="1">
        <text>Thiol-dependent hydrolysis of ester, thioester, amide, peptide and isopeptide bonds formed by the C-terminal Gly of ubiquitin (a 76-residue protein attached to proteins as an intracellular targeting signal).</text>
        <dbReference type="EC" id="3.4.19.12"/>
    </reaction>
</comment>
<keyword evidence="6" id="KW-0378">Hydrolase</keyword>
<comment type="similarity">
    <text evidence="2">Belongs to the peptidase C65 family.</text>
</comment>
<evidence type="ECO:0000256" key="2">
    <source>
        <dbReference type="ARBA" id="ARBA00006579"/>
    </source>
</evidence>
<dbReference type="FunFam" id="1.20.1300.20:FF:000001">
    <property type="entry name" value="Ubiquitin thioesterase OTUB1"/>
    <property type="match status" value="1"/>
</dbReference>
<evidence type="ECO:0000256" key="6">
    <source>
        <dbReference type="ARBA" id="ARBA00022801"/>
    </source>
</evidence>
<dbReference type="InterPro" id="IPR038765">
    <property type="entry name" value="Papain-like_cys_pep_sf"/>
</dbReference>
<evidence type="ECO:0000256" key="3">
    <source>
        <dbReference type="ARBA" id="ARBA00012759"/>
    </source>
</evidence>
<dbReference type="GO" id="GO:0006508">
    <property type="term" value="P:proteolysis"/>
    <property type="evidence" value="ECO:0007669"/>
    <property type="project" value="UniProtKB-KW"/>
</dbReference>
<dbReference type="PROSITE" id="PS50802">
    <property type="entry name" value="OTU"/>
    <property type="match status" value="1"/>
</dbReference>
<dbReference type="GO" id="GO:0004843">
    <property type="term" value="F:cysteine-type deubiquitinase activity"/>
    <property type="evidence" value="ECO:0007669"/>
    <property type="project" value="UniProtKB-EC"/>
</dbReference>
<dbReference type="Ensembl" id="ENSGWIT00000015744.1">
    <property type="protein sequence ID" value="ENSGWIP00000014235.1"/>
    <property type="gene ID" value="ENSGWIG00000008040.1"/>
</dbReference>
<dbReference type="GO" id="GO:0071108">
    <property type="term" value="P:protein K48-linked deubiquitination"/>
    <property type="evidence" value="ECO:0007669"/>
    <property type="project" value="TreeGrafter"/>
</dbReference>
<keyword evidence="5" id="KW-0833">Ubl conjugation pathway</keyword>